<dbReference type="NCBIfam" id="TIGR00357">
    <property type="entry name" value="peptide-methionine (R)-S-oxide reductase MsrB"/>
    <property type="match status" value="1"/>
</dbReference>
<dbReference type="Proteomes" id="UP000679691">
    <property type="component" value="Unassembled WGS sequence"/>
</dbReference>
<dbReference type="Gene3D" id="2.170.150.20">
    <property type="entry name" value="Peptide methionine sulfoxide reductase"/>
    <property type="match status" value="1"/>
</dbReference>
<dbReference type="InterPro" id="IPR011057">
    <property type="entry name" value="Mss4-like_sf"/>
</dbReference>
<evidence type="ECO:0000256" key="4">
    <source>
        <dbReference type="ARBA" id="ARBA00022833"/>
    </source>
</evidence>
<name>A0A8T4HA31_9SPHI</name>
<dbReference type="InterPro" id="IPR028427">
    <property type="entry name" value="Met_Sox_Rdtase_MsrB"/>
</dbReference>
<accession>A0A8T4HA31</accession>
<proteinExistence type="predicted"/>
<keyword evidence="10" id="KW-1185">Reference proteome</keyword>
<evidence type="ECO:0000256" key="1">
    <source>
        <dbReference type="ARBA" id="ARBA00001947"/>
    </source>
</evidence>
<dbReference type="EMBL" id="JAGKSB010000005">
    <property type="protein sequence ID" value="MBP3943135.1"/>
    <property type="molecule type" value="Genomic_DNA"/>
</dbReference>
<comment type="cofactor">
    <cofactor evidence="1">
        <name>Zn(2+)</name>
        <dbReference type="ChEBI" id="CHEBI:29105"/>
    </cofactor>
</comment>
<feature type="signal peptide" evidence="7">
    <location>
        <begin position="1"/>
        <end position="19"/>
    </location>
</feature>
<feature type="domain" description="MsrB" evidence="8">
    <location>
        <begin position="48"/>
        <end position="168"/>
    </location>
</feature>
<dbReference type="EC" id="1.8.4.12" evidence="2"/>
<comment type="catalytic activity">
    <reaction evidence="6">
        <text>L-methionyl-[protein] + [thioredoxin]-disulfide + H2O = L-methionyl-(R)-S-oxide-[protein] + [thioredoxin]-dithiol</text>
        <dbReference type="Rhea" id="RHEA:24164"/>
        <dbReference type="Rhea" id="RHEA-COMP:10698"/>
        <dbReference type="Rhea" id="RHEA-COMP:10700"/>
        <dbReference type="Rhea" id="RHEA-COMP:12313"/>
        <dbReference type="Rhea" id="RHEA-COMP:12314"/>
        <dbReference type="ChEBI" id="CHEBI:15377"/>
        <dbReference type="ChEBI" id="CHEBI:16044"/>
        <dbReference type="ChEBI" id="CHEBI:29950"/>
        <dbReference type="ChEBI" id="CHEBI:45764"/>
        <dbReference type="ChEBI" id="CHEBI:50058"/>
        <dbReference type="EC" id="1.8.4.12"/>
    </reaction>
</comment>
<dbReference type="PROSITE" id="PS51790">
    <property type="entry name" value="MSRB"/>
    <property type="match status" value="1"/>
</dbReference>
<protein>
    <recommendedName>
        <fullName evidence="2">peptide-methionine (R)-S-oxide reductase</fullName>
        <ecNumber evidence="2">1.8.4.12</ecNumber>
    </recommendedName>
</protein>
<evidence type="ECO:0000256" key="5">
    <source>
        <dbReference type="ARBA" id="ARBA00023002"/>
    </source>
</evidence>
<dbReference type="GO" id="GO:0030091">
    <property type="term" value="P:protein repair"/>
    <property type="evidence" value="ECO:0007669"/>
    <property type="project" value="InterPro"/>
</dbReference>
<reference evidence="9" key="1">
    <citation type="submission" date="2021-03" db="EMBL/GenBank/DDBJ databases">
        <authorList>
            <person name="Lu T."/>
            <person name="Wang Q."/>
            <person name="Han X."/>
        </authorList>
    </citation>
    <scope>NUCLEOTIDE SEQUENCE</scope>
    <source>
        <strain evidence="9">WQ 2009</strain>
    </source>
</reference>
<dbReference type="PROSITE" id="PS51257">
    <property type="entry name" value="PROKAR_LIPOPROTEIN"/>
    <property type="match status" value="1"/>
</dbReference>
<dbReference type="AlphaFoldDB" id="A0A8T4HA31"/>
<evidence type="ECO:0000256" key="7">
    <source>
        <dbReference type="SAM" id="SignalP"/>
    </source>
</evidence>
<dbReference type="InterPro" id="IPR002579">
    <property type="entry name" value="Met_Sox_Rdtase_MsrB_dom"/>
</dbReference>
<sequence>MQKTIAVLVVLLSIIYACGTTLDSSNTTTGTADSKIKTIQSASTTMNDSIKYNPLTKEEEYIILHKGTERAYTGALLDNKEKGVYVCRQCDNPLYLSDDKFDSQCGWPSFDDEIPGAVTKTRDADGYRVEITCSKCGGHLGHVFTGEGFTDKNTRHCVNSISMRFIPAKK</sequence>
<keyword evidence="5 9" id="KW-0560">Oxidoreductase</keyword>
<evidence type="ECO:0000259" key="8">
    <source>
        <dbReference type="PROSITE" id="PS51790"/>
    </source>
</evidence>
<evidence type="ECO:0000256" key="6">
    <source>
        <dbReference type="ARBA" id="ARBA00048488"/>
    </source>
</evidence>
<evidence type="ECO:0000256" key="3">
    <source>
        <dbReference type="ARBA" id="ARBA00022723"/>
    </source>
</evidence>
<evidence type="ECO:0000256" key="2">
    <source>
        <dbReference type="ARBA" id="ARBA00012499"/>
    </source>
</evidence>
<dbReference type="PANTHER" id="PTHR46081">
    <property type="entry name" value="PEPTIDE METHIONINE SULFOXIDE REDUCTASE 2"/>
    <property type="match status" value="1"/>
</dbReference>
<dbReference type="GO" id="GO:0006979">
    <property type="term" value="P:response to oxidative stress"/>
    <property type="evidence" value="ECO:0007669"/>
    <property type="project" value="InterPro"/>
</dbReference>
<dbReference type="SUPFAM" id="SSF51316">
    <property type="entry name" value="Mss4-like"/>
    <property type="match status" value="1"/>
</dbReference>
<dbReference type="GO" id="GO:0033743">
    <property type="term" value="F:peptide-methionine (R)-S-oxide reductase activity"/>
    <property type="evidence" value="ECO:0007669"/>
    <property type="project" value="UniProtKB-EC"/>
</dbReference>
<keyword evidence="7" id="KW-0732">Signal</keyword>
<evidence type="ECO:0000313" key="9">
    <source>
        <dbReference type="EMBL" id="MBP3943135.1"/>
    </source>
</evidence>
<dbReference type="RefSeq" id="WP_353546622.1">
    <property type="nucleotide sequence ID" value="NZ_JAGKSB010000005.1"/>
</dbReference>
<dbReference type="NCBIfam" id="NF004036">
    <property type="entry name" value="PRK05508.1"/>
    <property type="match status" value="1"/>
</dbReference>
<organism evidence="9 10">
    <name type="scientific">Rhinopithecimicrobium faecis</name>
    <dbReference type="NCBI Taxonomy" id="2820698"/>
    <lineage>
        <taxon>Bacteria</taxon>
        <taxon>Pseudomonadati</taxon>
        <taxon>Bacteroidota</taxon>
        <taxon>Sphingobacteriia</taxon>
        <taxon>Sphingobacteriales</taxon>
        <taxon>Sphingobacteriaceae</taxon>
        <taxon>Rhinopithecimicrobium</taxon>
    </lineage>
</organism>
<gene>
    <name evidence="9" type="ORF">J5U18_06095</name>
</gene>
<dbReference type="PANTHER" id="PTHR46081:SF8">
    <property type="entry name" value="PEPTIDE METHIONINE SULFOXIDE REDUCTASE 2"/>
    <property type="match status" value="1"/>
</dbReference>
<dbReference type="Pfam" id="PF01641">
    <property type="entry name" value="SelR"/>
    <property type="match status" value="1"/>
</dbReference>
<feature type="chain" id="PRO_5035871437" description="peptide-methionine (R)-S-oxide reductase" evidence="7">
    <location>
        <begin position="20"/>
        <end position="170"/>
    </location>
</feature>
<evidence type="ECO:0000313" key="10">
    <source>
        <dbReference type="Proteomes" id="UP000679691"/>
    </source>
</evidence>
<comment type="caution">
    <text evidence="9">The sequence shown here is derived from an EMBL/GenBank/DDBJ whole genome shotgun (WGS) entry which is preliminary data.</text>
</comment>
<dbReference type="GO" id="GO:0046872">
    <property type="term" value="F:metal ion binding"/>
    <property type="evidence" value="ECO:0007669"/>
    <property type="project" value="UniProtKB-KW"/>
</dbReference>
<keyword evidence="3" id="KW-0479">Metal-binding</keyword>
<keyword evidence="4" id="KW-0862">Zinc</keyword>